<evidence type="ECO:0000313" key="1">
    <source>
        <dbReference type="EMBL" id="KAI8421384.1"/>
    </source>
</evidence>
<reference evidence="1 2" key="1">
    <citation type="journal article" date="2022" name="Genome Biol. Evol.">
        <title>The Spruce Budworm Genome: Reconstructing the Evolutionary History of Antifreeze Proteins.</title>
        <authorList>
            <person name="Beliveau C."/>
            <person name="Gagne P."/>
            <person name="Picq S."/>
            <person name="Vernygora O."/>
            <person name="Keeling C.I."/>
            <person name="Pinkney K."/>
            <person name="Doucet D."/>
            <person name="Wen F."/>
            <person name="Johnston J.S."/>
            <person name="Maaroufi H."/>
            <person name="Boyle B."/>
            <person name="Laroche J."/>
            <person name="Dewar K."/>
            <person name="Juretic N."/>
            <person name="Blackburn G."/>
            <person name="Nisole A."/>
            <person name="Brunet B."/>
            <person name="Brandao M."/>
            <person name="Lumley L."/>
            <person name="Duan J."/>
            <person name="Quan G."/>
            <person name="Lucarotti C.J."/>
            <person name="Roe A.D."/>
            <person name="Sperling F.A.H."/>
            <person name="Levesque R.C."/>
            <person name="Cusson M."/>
        </authorList>
    </citation>
    <scope>NUCLEOTIDE SEQUENCE [LARGE SCALE GENOMIC DNA]</scope>
    <source>
        <strain evidence="1">Glfc:IPQL:Cfum</strain>
    </source>
</reference>
<name>A0ACC0JBC3_CHOFU</name>
<keyword evidence="2" id="KW-1185">Reference proteome</keyword>
<sequence>MMNAATPFVRADVTAVKFHKSFIFAGTGSYTNIFDKHSLQSLQIIHTLKGQKIYAFVPSKCEKKMLCFGGKQFTILKISGAIEDVCVRMFEPVVCDDWLHSAVWIDEDTIALLTAHNTVQFWNTNTQTLLSQHKSPDNSILYSGLLVLLEDDVLVLAGTVFTEVIARFGKESAALCNLKGHRGVIFSISCDLQKEIIVTTSDDRSVRIWASNSQDNPPNTRKYWKHANIICKHELYGHSARVMRSCIMNNLVVSIGEDATICLWNHQGTLLRKNVVHQNSCLWSLDADDESLVTGGGDCGVMVHPLTIATDYSTNNVLVTNAGVKKVVFTARRNIVMMTDDVLVYYDVKSKEKIEYALKHTSTYKLLSLSPCKQIIAVIDMDGNLDVLIENCKEDCLQNVIKTKLEFGKILSMHWGDNRHLILCSQDGVVNVIAKSNAVEKVCSFNLPVCKERWLTATAVDFKSNMVVLGDRCGNIHVYVKGEKDPLKTFRKVHGRYGPTSITIKENEVISTGRDGTIRYFAKEDIEVKYMSSKNLDFPWVEKFLDKDEKIVCGFQERDFIVYDVFNNCKMLEVPCGGGHRSWDVVRQIDKINGKYDEVIKLIYVKNPDVRLATFHLSKIVSRNVINGSHSKEINCLKCYMNRPKWFYVSGGEDTTLRISSLDSKNVFLDRVLYKHLSNIRTLKLLELNDEKALLISAGGRAQMCVNILRFINNDDDVKVIMEEVLDYQIKGTDKEKKANQNWRNCAIDFDPETRIMDVEVINRDDDEFVIFAGCSDAFLRIYSLKLGEKSALNPINEVKYHKTCILKTHCIKLDNKDILITCTTRGEVALWDVSDLGKENLQPFFKTTTNKSGINSLDTKVLINDQILIATGGDDNTIHLVLLKLQNDLASAELTSSWLLDSLHSSQITGLCFSDCYLVSASIDQRVSLLKWMTDAEGISCEFVAQTFCDVADVQGMDLAGSTR</sequence>
<comment type="caution">
    <text evidence="1">The sequence shown here is derived from an EMBL/GenBank/DDBJ whole genome shotgun (WGS) entry which is preliminary data.</text>
</comment>
<dbReference type="Proteomes" id="UP001064048">
    <property type="component" value="Chromosome 16"/>
</dbReference>
<protein>
    <submittedName>
        <fullName evidence="1">Uncharacterized protein</fullName>
    </submittedName>
</protein>
<organism evidence="1 2">
    <name type="scientific">Choristoneura fumiferana</name>
    <name type="common">Spruce budworm moth</name>
    <name type="synonym">Archips fumiferana</name>
    <dbReference type="NCBI Taxonomy" id="7141"/>
    <lineage>
        <taxon>Eukaryota</taxon>
        <taxon>Metazoa</taxon>
        <taxon>Ecdysozoa</taxon>
        <taxon>Arthropoda</taxon>
        <taxon>Hexapoda</taxon>
        <taxon>Insecta</taxon>
        <taxon>Pterygota</taxon>
        <taxon>Neoptera</taxon>
        <taxon>Endopterygota</taxon>
        <taxon>Lepidoptera</taxon>
        <taxon>Glossata</taxon>
        <taxon>Ditrysia</taxon>
        <taxon>Tortricoidea</taxon>
        <taxon>Tortricidae</taxon>
        <taxon>Tortricinae</taxon>
        <taxon>Choristoneura</taxon>
    </lineage>
</organism>
<proteinExistence type="predicted"/>
<gene>
    <name evidence="1" type="ORF">MSG28_009464</name>
</gene>
<dbReference type="EMBL" id="CM046116">
    <property type="protein sequence ID" value="KAI8421384.1"/>
    <property type="molecule type" value="Genomic_DNA"/>
</dbReference>
<accession>A0ACC0JBC3</accession>
<evidence type="ECO:0000313" key="2">
    <source>
        <dbReference type="Proteomes" id="UP001064048"/>
    </source>
</evidence>